<feature type="chain" id="PRO_5011968440" evidence="1">
    <location>
        <begin position="25"/>
        <end position="119"/>
    </location>
</feature>
<evidence type="ECO:0000313" key="3">
    <source>
        <dbReference type="Proteomes" id="UP000198211"/>
    </source>
</evidence>
<evidence type="ECO:0000256" key="1">
    <source>
        <dbReference type="SAM" id="SignalP"/>
    </source>
</evidence>
<protein>
    <submittedName>
        <fullName evidence="2">RxLR effector protein</fullName>
    </submittedName>
</protein>
<gene>
    <name evidence="2" type="ORF">PHMEG_00022297</name>
</gene>
<keyword evidence="3" id="KW-1185">Reference proteome</keyword>
<dbReference type="AlphaFoldDB" id="A0A225VL55"/>
<reference evidence="3" key="1">
    <citation type="submission" date="2017-03" db="EMBL/GenBank/DDBJ databases">
        <title>Phytopthora megakarya and P. palmivora, two closely related causual agents of cacao black pod achieved similar genome size and gene model numbers by different mechanisms.</title>
        <authorList>
            <person name="Ali S."/>
            <person name="Shao J."/>
            <person name="Larry D.J."/>
            <person name="Kronmiller B."/>
            <person name="Shen D."/>
            <person name="Strem M.D."/>
            <person name="Melnick R.L."/>
            <person name="Guiltinan M.J."/>
            <person name="Tyler B.M."/>
            <person name="Meinhardt L.W."/>
            <person name="Bailey B.A."/>
        </authorList>
    </citation>
    <scope>NUCLEOTIDE SEQUENCE [LARGE SCALE GENOMIC DNA]</scope>
    <source>
        <strain evidence="3">zdho120</strain>
    </source>
</reference>
<dbReference type="EMBL" id="NBNE01004356">
    <property type="protein sequence ID" value="OWZ05588.1"/>
    <property type="molecule type" value="Genomic_DNA"/>
</dbReference>
<name>A0A225VL55_9STRA</name>
<sequence>MRLNSFLTPVVTIFIVCCTSFINAENVVEGRHLRAEVQVVPPERAANLATKYIANLKTRIFNKKFNGKYVPDFQALSLLKNVDDIKAALHNFIAVSNKVKIDPEMKRKFLLAAAKVKVD</sequence>
<dbReference type="Proteomes" id="UP000198211">
    <property type="component" value="Unassembled WGS sequence"/>
</dbReference>
<feature type="signal peptide" evidence="1">
    <location>
        <begin position="1"/>
        <end position="24"/>
    </location>
</feature>
<organism evidence="2 3">
    <name type="scientific">Phytophthora megakarya</name>
    <dbReference type="NCBI Taxonomy" id="4795"/>
    <lineage>
        <taxon>Eukaryota</taxon>
        <taxon>Sar</taxon>
        <taxon>Stramenopiles</taxon>
        <taxon>Oomycota</taxon>
        <taxon>Peronosporomycetes</taxon>
        <taxon>Peronosporales</taxon>
        <taxon>Peronosporaceae</taxon>
        <taxon>Phytophthora</taxon>
    </lineage>
</organism>
<comment type="caution">
    <text evidence="2">The sequence shown here is derived from an EMBL/GenBank/DDBJ whole genome shotgun (WGS) entry which is preliminary data.</text>
</comment>
<evidence type="ECO:0000313" key="2">
    <source>
        <dbReference type="EMBL" id="OWZ05588.1"/>
    </source>
</evidence>
<proteinExistence type="predicted"/>
<keyword evidence="1" id="KW-0732">Signal</keyword>
<accession>A0A225VL55</accession>